<evidence type="ECO:0000259" key="1">
    <source>
        <dbReference type="PROSITE" id="PS50179"/>
    </source>
</evidence>
<dbReference type="OrthoDB" id="957735at2759"/>
<dbReference type="AlphaFoldDB" id="A0A7R8V7X5"/>
<name>A0A7R8V7X5_HERIL</name>
<dbReference type="EMBL" id="LR899014">
    <property type="protein sequence ID" value="CAD7093687.1"/>
    <property type="molecule type" value="Genomic_DNA"/>
</dbReference>
<dbReference type="PROSITE" id="PS50179">
    <property type="entry name" value="VHS"/>
    <property type="match status" value="1"/>
</dbReference>
<dbReference type="GO" id="GO:0005769">
    <property type="term" value="C:early endosome"/>
    <property type="evidence" value="ECO:0007669"/>
    <property type="project" value="TreeGrafter"/>
</dbReference>
<feature type="domain" description="VHS" evidence="1">
    <location>
        <begin position="14"/>
        <end position="113"/>
    </location>
</feature>
<keyword evidence="3" id="KW-1185">Reference proteome</keyword>
<dbReference type="GO" id="GO:0043130">
    <property type="term" value="F:ubiquitin binding"/>
    <property type="evidence" value="ECO:0007669"/>
    <property type="project" value="InterPro"/>
</dbReference>
<dbReference type="InParanoid" id="A0A7R8V7X5"/>
<gene>
    <name evidence="2" type="ORF">HERILL_LOCUS15958</name>
</gene>
<evidence type="ECO:0000313" key="3">
    <source>
        <dbReference type="Proteomes" id="UP000594454"/>
    </source>
</evidence>
<dbReference type="PANTHER" id="PTHR46275">
    <property type="entry name" value="HEPATOCYTE GROWTH FACTOR-REGULATED TYROSINE KINASE SUBSTRATE"/>
    <property type="match status" value="1"/>
</dbReference>
<dbReference type="GO" id="GO:0035091">
    <property type="term" value="F:phosphatidylinositol binding"/>
    <property type="evidence" value="ECO:0007669"/>
    <property type="project" value="InterPro"/>
</dbReference>
<organism evidence="2 3">
    <name type="scientific">Hermetia illucens</name>
    <name type="common">Black soldier fly</name>
    <dbReference type="NCBI Taxonomy" id="343691"/>
    <lineage>
        <taxon>Eukaryota</taxon>
        <taxon>Metazoa</taxon>
        <taxon>Ecdysozoa</taxon>
        <taxon>Arthropoda</taxon>
        <taxon>Hexapoda</taxon>
        <taxon>Insecta</taxon>
        <taxon>Pterygota</taxon>
        <taxon>Neoptera</taxon>
        <taxon>Endopterygota</taxon>
        <taxon>Diptera</taxon>
        <taxon>Brachycera</taxon>
        <taxon>Stratiomyomorpha</taxon>
        <taxon>Stratiomyidae</taxon>
        <taxon>Hermetiinae</taxon>
        <taxon>Hermetia</taxon>
    </lineage>
</organism>
<dbReference type="SMART" id="SM00288">
    <property type="entry name" value="VHS"/>
    <property type="match status" value="1"/>
</dbReference>
<dbReference type="GO" id="GO:0032456">
    <property type="term" value="P:endocytic recycling"/>
    <property type="evidence" value="ECO:0007669"/>
    <property type="project" value="TreeGrafter"/>
</dbReference>
<dbReference type="InterPro" id="IPR017073">
    <property type="entry name" value="HGS/VPS27"/>
</dbReference>
<dbReference type="GO" id="GO:0031623">
    <property type="term" value="P:receptor internalization"/>
    <property type="evidence" value="ECO:0007669"/>
    <property type="project" value="TreeGrafter"/>
</dbReference>
<evidence type="ECO:0000313" key="2">
    <source>
        <dbReference type="EMBL" id="CAD7093687.1"/>
    </source>
</evidence>
<dbReference type="InterPro" id="IPR008942">
    <property type="entry name" value="ENTH_VHS"/>
</dbReference>
<proteinExistence type="predicted"/>
<dbReference type="OMA" id="SHENCRA"/>
<dbReference type="Gene3D" id="1.25.40.90">
    <property type="match status" value="1"/>
</dbReference>
<protein>
    <recommendedName>
        <fullName evidence="1">VHS domain-containing protein</fullName>
    </recommendedName>
</protein>
<dbReference type="PANTHER" id="PTHR46275:SF1">
    <property type="entry name" value="HEPATOCYTE GROWTH FACTOR-REGULATED TYROSINE KINASE SUBSTRATE"/>
    <property type="match status" value="1"/>
</dbReference>
<dbReference type="SUPFAM" id="SSF48464">
    <property type="entry name" value="ENTH/VHS domain"/>
    <property type="match status" value="1"/>
</dbReference>
<sequence length="113" mass="12819">MFRSSTFEKTLEVATSHLLLEPDWPSILLICDTIRQTDVTAKQAFQAIKKKMQSPNPHTAYYALLVLESVVKNCGAPIHDEIATKENCEMFSSFIETTSHENCRAKMLELIQT</sequence>
<dbReference type="InterPro" id="IPR002014">
    <property type="entry name" value="VHS_dom"/>
</dbReference>
<accession>A0A7R8V7X5</accession>
<dbReference type="Proteomes" id="UP000594454">
    <property type="component" value="Chromosome 6"/>
</dbReference>
<reference evidence="2 3" key="1">
    <citation type="submission" date="2020-11" db="EMBL/GenBank/DDBJ databases">
        <authorList>
            <person name="Wallbank WR R."/>
            <person name="Pardo Diaz C."/>
            <person name="Kozak K."/>
            <person name="Martin S."/>
            <person name="Jiggins C."/>
            <person name="Moest M."/>
            <person name="Warren A I."/>
            <person name="Generalovic N T."/>
            <person name="Byers J.R.P. K."/>
            <person name="Montejo-Kovacevich G."/>
            <person name="Yen C E."/>
        </authorList>
    </citation>
    <scope>NUCLEOTIDE SEQUENCE [LARGE SCALE GENOMIC DNA]</scope>
</reference>
<dbReference type="Pfam" id="PF00790">
    <property type="entry name" value="VHS"/>
    <property type="match status" value="1"/>
</dbReference>